<comment type="similarity">
    <text evidence="1">Belongs to the THEM6 family.</text>
</comment>
<keyword evidence="3" id="KW-1133">Transmembrane helix</keyword>
<evidence type="ECO:0000256" key="2">
    <source>
        <dbReference type="ARBA" id="ARBA00041112"/>
    </source>
</evidence>
<keyword evidence="3" id="KW-0812">Transmembrane</keyword>
<dbReference type="InterPro" id="IPR029069">
    <property type="entry name" value="HotDog_dom_sf"/>
</dbReference>
<dbReference type="PANTHER" id="PTHR12475:SF4">
    <property type="entry name" value="PROTEIN THEM6"/>
    <property type="match status" value="1"/>
</dbReference>
<protein>
    <recommendedName>
        <fullName evidence="2">Protein THEM6</fullName>
    </recommendedName>
</protein>
<dbReference type="Gene3D" id="3.10.129.10">
    <property type="entry name" value="Hotdog Thioesterase"/>
    <property type="match status" value="1"/>
</dbReference>
<evidence type="ECO:0000256" key="3">
    <source>
        <dbReference type="SAM" id="Phobius"/>
    </source>
</evidence>
<proteinExistence type="inferred from homology"/>
<evidence type="ECO:0000313" key="4">
    <source>
        <dbReference type="EnsemblMetazoa" id="G27773.1:cds"/>
    </source>
</evidence>
<dbReference type="Proteomes" id="UP000005408">
    <property type="component" value="Unassembled WGS sequence"/>
</dbReference>
<dbReference type="SUPFAM" id="SSF54637">
    <property type="entry name" value="Thioesterase/thiol ester dehydrase-isomerase"/>
    <property type="match status" value="1"/>
</dbReference>
<dbReference type="AlphaFoldDB" id="A0A8W8LEY6"/>
<dbReference type="InterPro" id="IPR051490">
    <property type="entry name" value="THEM6_lcsJ_thioesterase"/>
</dbReference>
<keyword evidence="3" id="KW-0472">Membrane</keyword>
<evidence type="ECO:0000256" key="1">
    <source>
        <dbReference type="ARBA" id="ARBA00038228"/>
    </source>
</evidence>
<feature type="transmembrane region" description="Helical" evidence="3">
    <location>
        <begin position="6"/>
        <end position="32"/>
    </location>
</feature>
<keyword evidence="5" id="KW-1185">Reference proteome</keyword>
<sequence>MFVYLVITAAAFALFDVAYFIRIITTLLLYILTGIKRMHILEDSVINGICWTSDLDANWHMNNSRYLRECDFARMKFFLEKNLWKGLRKLKASIINGGSTIRYRKSLQFLDFFQIRSKVLYWDSKAFYVEHKIIETKTNFVSAIALVKMVVKGASPDSVLSAMGLTITSPVPPLELKRFIELNEISSEKLRKTT</sequence>
<accession>A0A8W8LEY6</accession>
<dbReference type="CDD" id="cd00586">
    <property type="entry name" value="4HBT"/>
    <property type="match status" value="1"/>
</dbReference>
<dbReference type="EnsemblMetazoa" id="G27773.1">
    <property type="protein sequence ID" value="G27773.1:cds"/>
    <property type="gene ID" value="G27773"/>
</dbReference>
<dbReference type="PANTHER" id="PTHR12475">
    <property type="match status" value="1"/>
</dbReference>
<name>A0A8W8LEY6_MAGGI</name>
<organism evidence="4 5">
    <name type="scientific">Magallana gigas</name>
    <name type="common">Pacific oyster</name>
    <name type="synonym">Crassostrea gigas</name>
    <dbReference type="NCBI Taxonomy" id="29159"/>
    <lineage>
        <taxon>Eukaryota</taxon>
        <taxon>Metazoa</taxon>
        <taxon>Spiralia</taxon>
        <taxon>Lophotrochozoa</taxon>
        <taxon>Mollusca</taxon>
        <taxon>Bivalvia</taxon>
        <taxon>Autobranchia</taxon>
        <taxon>Pteriomorphia</taxon>
        <taxon>Ostreida</taxon>
        <taxon>Ostreoidea</taxon>
        <taxon>Ostreidae</taxon>
        <taxon>Magallana</taxon>
    </lineage>
</organism>
<dbReference type="Pfam" id="PF13279">
    <property type="entry name" value="4HBT_2"/>
    <property type="match status" value="1"/>
</dbReference>
<evidence type="ECO:0000313" key="5">
    <source>
        <dbReference type="Proteomes" id="UP000005408"/>
    </source>
</evidence>
<reference evidence="4" key="1">
    <citation type="submission" date="2022-08" db="UniProtKB">
        <authorList>
            <consortium name="EnsemblMetazoa"/>
        </authorList>
    </citation>
    <scope>IDENTIFICATION</scope>
    <source>
        <strain evidence="4">05x7-T-G4-1.051#20</strain>
    </source>
</reference>